<comment type="caution">
    <text evidence="2">The sequence shown here is derived from an EMBL/GenBank/DDBJ whole genome shotgun (WGS) entry which is preliminary data.</text>
</comment>
<feature type="compositionally biased region" description="Polar residues" evidence="1">
    <location>
        <begin position="215"/>
        <end position="229"/>
    </location>
</feature>
<name>A0AAN7ZET1_9COLE</name>
<keyword evidence="3" id="KW-1185">Reference proteome</keyword>
<dbReference type="InterPro" id="IPR001753">
    <property type="entry name" value="Enoyl-CoA_hydra/iso"/>
</dbReference>
<feature type="region of interest" description="Disordered" evidence="1">
    <location>
        <begin position="1"/>
        <end position="38"/>
    </location>
</feature>
<reference evidence="2 3" key="1">
    <citation type="journal article" date="2024" name="Insects">
        <title>An Improved Chromosome-Level Genome Assembly of the Firefly Pyrocoelia pectoralis.</title>
        <authorList>
            <person name="Fu X."/>
            <person name="Meyer-Rochow V.B."/>
            <person name="Ballantyne L."/>
            <person name="Zhu X."/>
        </authorList>
    </citation>
    <scope>NUCLEOTIDE SEQUENCE [LARGE SCALE GENOMIC DNA]</scope>
    <source>
        <strain evidence="2">XCY_ONT2</strain>
    </source>
</reference>
<evidence type="ECO:0000256" key="1">
    <source>
        <dbReference type="SAM" id="MobiDB-lite"/>
    </source>
</evidence>
<feature type="compositionally biased region" description="Polar residues" evidence="1">
    <location>
        <begin position="552"/>
        <end position="567"/>
    </location>
</feature>
<feature type="region of interest" description="Disordered" evidence="1">
    <location>
        <begin position="644"/>
        <end position="668"/>
    </location>
</feature>
<dbReference type="Pfam" id="PF00378">
    <property type="entry name" value="ECH_1"/>
    <property type="match status" value="1"/>
</dbReference>
<evidence type="ECO:0000313" key="3">
    <source>
        <dbReference type="Proteomes" id="UP001329430"/>
    </source>
</evidence>
<sequence length="1123" mass="123691">MEMEVDPQEESVGGNNTEDVVPQHAAPPSENGTAELENEIQSDAVIKEVSNVIVSEPIKEESFVSEPEVNEVTTVESNVSDEVDNIEAVVIPEVSNADVVDESLDSGLVEEVSNETPMDTVEECNIAEVTAEQEAPTEQVVEEITREACVETVAPIEEVDEDAPVIEQVVVEEMPTELPVVEETVIEDTMERVNGMPVLTKEDGSKEDTEKTNETDPASSQSEEASQTRPAEVKESAIPPHILGHAFEVDDEVRNGKVRKPRLGVKIPYRNLTSQIVSKQDIADEIMERSRLRNLTAEAPEGGDILFTKKLTKRLATKIAPTSKNDSSKSGSSSPKKSHEGDHKTTGVVAIANSPKTSVSNSTVTKKLIDTSSKITDNSDLIAILEGDDDDWDLMRPKGKQVEKRTPEWERETALKQLRELPKHRSYSKASSSSFKTSPEKLKPTQNVEPVEEIEDPLCIADDNQEPKFAMGLVTKTYTRKRKSSEDLKLLASTILQSQKKIISDKEKKPSSAPQPEKVGSHSKPKTYSHKSSSPSKHEKHSEMPNLKKESSSPVTQKHSTIPTLTPNVDNLEIVGNLQPQIIITKTVIEPKAPTVVKTPLSSPNTYISKSSRIVKKKKIWDPDEDAVPKYFKIPSLKSPTENISEKKIPTDAPTTKPAVLKPNNDKTPIIKKPSIKKIIAKKKKPKRLSEVDRLLMDEGAVNLLYAVKNTDDIPSDKKKKVKDTISLDRAQRELQNKTNEIKNDLQINSTKDSPISLRKKEAPSKITPSTKEVAAAVLQRKKSTGSSHSPPASPAFYNQHAEASRIIRRHSSSSFSSENPEGDESYSEKSSKAQRKKVRSHSSSTYIIKHQASEEVEEKTPDMKYSQFSTFTVITFKNFVQIVLSTLPSGHITLSVDALTELRAMLHLLANDDSCSVVLFSSAGTTFCDGLDYKELYCSNKIEGLNIAENYARCVRDFLISLAQFPKLLVAGVHGSAMGLGVTMLPLFDMVFASDSATFSTPYAALGCAAEGAALLTAPHSMHAALASELFFASRSLTASEALRLGLVTRTLWPDKFQAELLAVMNTVANQSPQSMQAIKMQLKDHLLSDVETLLKSESSILVQHWISKECQNNFMNYSVSK</sequence>
<feature type="compositionally biased region" description="Low complexity" evidence="1">
    <location>
        <begin position="428"/>
        <end position="437"/>
    </location>
</feature>
<dbReference type="InterPro" id="IPR029045">
    <property type="entry name" value="ClpP/crotonase-like_dom_sf"/>
</dbReference>
<dbReference type="AlphaFoldDB" id="A0AAN7ZET1"/>
<dbReference type="CDD" id="cd06558">
    <property type="entry name" value="crotonase-like"/>
    <property type="match status" value="1"/>
</dbReference>
<feature type="region of interest" description="Disordered" evidence="1">
    <location>
        <begin position="736"/>
        <end position="797"/>
    </location>
</feature>
<dbReference type="PANTHER" id="PTHR43684">
    <property type="match status" value="1"/>
</dbReference>
<feature type="region of interest" description="Disordered" evidence="1">
    <location>
        <begin position="501"/>
        <end position="567"/>
    </location>
</feature>
<feature type="compositionally biased region" description="Basic and acidic residues" evidence="1">
    <location>
        <begin position="200"/>
        <end position="214"/>
    </location>
</feature>
<gene>
    <name evidence="2" type="ORF">RI129_010838</name>
</gene>
<feature type="region of interest" description="Disordered" evidence="1">
    <location>
        <begin position="810"/>
        <end position="846"/>
    </location>
</feature>
<feature type="compositionally biased region" description="Basic and acidic residues" evidence="1">
    <location>
        <begin position="536"/>
        <end position="551"/>
    </location>
</feature>
<feature type="region of interest" description="Disordered" evidence="1">
    <location>
        <begin position="417"/>
        <end position="466"/>
    </location>
</feature>
<evidence type="ECO:0000313" key="2">
    <source>
        <dbReference type="EMBL" id="KAK5640027.1"/>
    </source>
</evidence>
<feature type="compositionally biased region" description="Low complexity" evidence="1">
    <location>
        <begin position="323"/>
        <end position="335"/>
    </location>
</feature>
<accession>A0AAN7ZET1</accession>
<dbReference type="InterPro" id="IPR051053">
    <property type="entry name" value="ECH/Chromodomain_protein"/>
</dbReference>
<organism evidence="2 3">
    <name type="scientific">Pyrocoelia pectoralis</name>
    <dbReference type="NCBI Taxonomy" id="417401"/>
    <lineage>
        <taxon>Eukaryota</taxon>
        <taxon>Metazoa</taxon>
        <taxon>Ecdysozoa</taxon>
        <taxon>Arthropoda</taxon>
        <taxon>Hexapoda</taxon>
        <taxon>Insecta</taxon>
        <taxon>Pterygota</taxon>
        <taxon>Neoptera</taxon>
        <taxon>Endopterygota</taxon>
        <taxon>Coleoptera</taxon>
        <taxon>Polyphaga</taxon>
        <taxon>Elateriformia</taxon>
        <taxon>Elateroidea</taxon>
        <taxon>Lampyridae</taxon>
        <taxon>Lampyrinae</taxon>
        <taxon>Pyrocoelia</taxon>
    </lineage>
</organism>
<feature type="region of interest" description="Disordered" evidence="1">
    <location>
        <begin position="318"/>
        <end position="344"/>
    </location>
</feature>
<dbReference type="Proteomes" id="UP001329430">
    <property type="component" value="Chromosome 8"/>
</dbReference>
<proteinExistence type="predicted"/>
<dbReference type="SUPFAM" id="SSF52096">
    <property type="entry name" value="ClpP/crotonase"/>
    <property type="match status" value="1"/>
</dbReference>
<dbReference type="Gene3D" id="3.90.226.10">
    <property type="entry name" value="2-enoyl-CoA Hydratase, Chain A, domain 1"/>
    <property type="match status" value="1"/>
</dbReference>
<dbReference type="EMBL" id="JAVRBK010000008">
    <property type="protein sequence ID" value="KAK5640027.1"/>
    <property type="molecule type" value="Genomic_DNA"/>
</dbReference>
<protein>
    <submittedName>
        <fullName evidence="2">Uncharacterized protein</fullName>
    </submittedName>
</protein>
<feature type="region of interest" description="Disordered" evidence="1">
    <location>
        <begin position="193"/>
        <end position="243"/>
    </location>
</feature>
<dbReference type="PANTHER" id="PTHR43684:SF13">
    <property type="entry name" value="CHROMODOMAIN Y-LIKE PROTEIN"/>
    <property type="match status" value="1"/>
</dbReference>